<evidence type="ECO:0000313" key="2">
    <source>
        <dbReference type="Proteomes" id="UP000582643"/>
    </source>
</evidence>
<sequence length="68" mass="7325">MLRCLSPGERAVAEVYAASRMTWSQAAETAGADDPAAFGERVRTKLKRLGRRRQARAAAAVRPAAVAR</sequence>
<name>A0A7W7U9V8_9ACTN</name>
<evidence type="ECO:0008006" key="3">
    <source>
        <dbReference type="Google" id="ProtNLM"/>
    </source>
</evidence>
<protein>
    <recommendedName>
        <fullName evidence="3">RNA polymerase sigma factor 70 region 4 type 2 domain-containing protein</fullName>
    </recommendedName>
</protein>
<evidence type="ECO:0000313" key="1">
    <source>
        <dbReference type="EMBL" id="MBB4987311.1"/>
    </source>
</evidence>
<gene>
    <name evidence="1" type="ORF">GGE06_008283</name>
</gene>
<dbReference type="Proteomes" id="UP000582643">
    <property type="component" value="Unassembled WGS sequence"/>
</dbReference>
<comment type="caution">
    <text evidence="1">The sequence shown here is derived from an EMBL/GenBank/DDBJ whole genome shotgun (WGS) entry which is preliminary data.</text>
</comment>
<proteinExistence type="predicted"/>
<organism evidence="1 2">
    <name type="scientific">Streptomyces nymphaeiformis</name>
    <dbReference type="NCBI Taxonomy" id="2663842"/>
    <lineage>
        <taxon>Bacteria</taxon>
        <taxon>Bacillati</taxon>
        <taxon>Actinomycetota</taxon>
        <taxon>Actinomycetes</taxon>
        <taxon>Kitasatosporales</taxon>
        <taxon>Streptomycetaceae</taxon>
        <taxon>Streptomyces</taxon>
    </lineage>
</organism>
<reference evidence="1 2" key="1">
    <citation type="submission" date="2020-08" db="EMBL/GenBank/DDBJ databases">
        <title>Genomic Encyclopedia of Type Strains, Phase III (KMG-III): the genomes of soil and plant-associated and newly described type strains.</title>
        <authorList>
            <person name="Whitman W."/>
        </authorList>
    </citation>
    <scope>NUCLEOTIDE SEQUENCE [LARGE SCALE GENOMIC DNA]</scope>
    <source>
        <strain evidence="1 2">SFB5A</strain>
    </source>
</reference>
<dbReference type="AlphaFoldDB" id="A0A7W7U9V8"/>
<dbReference type="EMBL" id="JACHJY010000019">
    <property type="protein sequence ID" value="MBB4987311.1"/>
    <property type="molecule type" value="Genomic_DNA"/>
</dbReference>
<accession>A0A7W7U9V8</accession>
<keyword evidence="2" id="KW-1185">Reference proteome</keyword>